<evidence type="ECO:0000313" key="3">
    <source>
        <dbReference type="Proteomes" id="UP000298412"/>
    </source>
</evidence>
<evidence type="ECO:0008006" key="4">
    <source>
        <dbReference type="Google" id="ProtNLM"/>
    </source>
</evidence>
<dbReference type="GO" id="GO:0015074">
    <property type="term" value="P:DNA integration"/>
    <property type="evidence" value="ECO:0007669"/>
    <property type="project" value="InterPro"/>
</dbReference>
<proteinExistence type="predicted"/>
<sequence>MYESRDRLRELPRPLSFPPQRVLSLSRAGTTGVTVASPPVVARVIDGYAAAVPEAHWAAIGTFVRDCVTDLAPQTAGVARNYLAATAKFAHWLWQTVCATLDPQTVFRPALINRFMQEVMSAHSSTYQYQTTQRLNIMAAHFTQTVPARLNLKDPRAVNPYTDRDLISFRSSAARRNNLARRRNAHVLLALGAGAGLRAEEIATARVGDVSIDADGVTVAVHGKQPRLVPLHRQWVTTLTLSLADRPAQEFAFSGYRPPGYPARVIHQLGIDDPDEQTPSATRLRATWIVLQLNAGVPLDLLLNIAGLNSPTSLAPYVRVMNRHDLVDYRNITTGHENAR</sequence>
<dbReference type="InterPro" id="IPR011010">
    <property type="entry name" value="DNA_brk_join_enz"/>
</dbReference>
<gene>
    <name evidence="2" type="ORF">E3O19_04345</name>
</gene>
<protein>
    <recommendedName>
        <fullName evidence="4">Tyr recombinase domain-containing protein</fullName>
    </recommendedName>
</protein>
<keyword evidence="1" id="KW-0233">DNA recombination</keyword>
<comment type="caution">
    <text evidence="2">The sequence shown here is derived from an EMBL/GenBank/DDBJ whole genome shotgun (WGS) entry which is preliminary data.</text>
</comment>
<dbReference type="AlphaFoldDB" id="A0A4R8WWP5"/>
<dbReference type="OrthoDB" id="5119524at2"/>
<evidence type="ECO:0000256" key="1">
    <source>
        <dbReference type="ARBA" id="ARBA00023172"/>
    </source>
</evidence>
<dbReference type="GO" id="GO:0003677">
    <property type="term" value="F:DNA binding"/>
    <property type="evidence" value="ECO:0007669"/>
    <property type="project" value="InterPro"/>
</dbReference>
<name>A0A4R8WWP5_9MICO</name>
<keyword evidence="3" id="KW-1185">Reference proteome</keyword>
<dbReference type="EMBL" id="SOFP01000020">
    <property type="protein sequence ID" value="TFC18604.1"/>
    <property type="molecule type" value="Genomic_DNA"/>
</dbReference>
<reference evidence="2 3" key="1">
    <citation type="submission" date="2019-03" db="EMBL/GenBank/DDBJ databases">
        <title>Genomics of glacier-inhabiting Cryobacterium strains.</title>
        <authorList>
            <person name="Liu Q."/>
            <person name="Xin Y.-H."/>
        </authorList>
    </citation>
    <scope>NUCLEOTIDE SEQUENCE [LARGE SCALE GENOMIC DNA]</scope>
    <source>
        <strain evidence="2 3">MDT1-3</strain>
    </source>
</reference>
<dbReference type="InterPro" id="IPR013762">
    <property type="entry name" value="Integrase-like_cat_sf"/>
</dbReference>
<accession>A0A4R8WWP5</accession>
<dbReference type="Gene3D" id="1.10.443.10">
    <property type="entry name" value="Intergrase catalytic core"/>
    <property type="match status" value="1"/>
</dbReference>
<dbReference type="Proteomes" id="UP000298412">
    <property type="component" value="Unassembled WGS sequence"/>
</dbReference>
<organism evidence="2 3">
    <name type="scientific">Cryobacterium algoritolerans</name>
    <dbReference type="NCBI Taxonomy" id="1259184"/>
    <lineage>
        <taxon>Bacteria</taxon>
        <taxon>Bacillati</taxon>
        <taxon>Actinomycetota</taxon>
        <taxon>Actinomycetes</taxon>
        <taxon>Micrococcales</taxon>
        <taxon>Microbacteriaceae</taxon>
        <taxon>Cryobacterium</taxon>
    </lineage>
</organism>
<evidence type="ECO:0000313" key="2">
    <source>
        <dbReference type="EMBL" id="TFC18604.1"/>
    </source>
</evidence>
<dbReference type="SUPFAM" id="SSF56349">
    <property type="entry name" value="DNA breaking-rejoining enzymes"/>
    <property type="match status" value="1"/>
</dbReference>
<dbReference type="GO" id="GO:0006310">
    <property type="term" value="P:DNA recombination"/>
    <property type="evidence" value="ECO:0007669"/>
    <property type="project" value="UniProtKB-KW"/>
</dbReference>
<dbReference type="RefSeq" id="WP_134565573.1">
    <property type="nucleotide sequence ID" value="NZ_SOFP01000020.1"/>
</dbReference>